<evidence type="ECO:0000313" key="4">
    <source>
        <dbReference type="Proteomes" id="UP000073816"/>
    </source>
</evidence>
<dbReference type="Pfam" id="PF17899">
    <property type="entry name" value="Peptidase_M61_N"/>
    <property type="match status" value="1"/>
</dbReference>
<name>A0A142ESI3_9BACT</name>
<reference evidence="4" key="1">
    <citation type="submission" date="2015-09" db="EMBL/GenBank/DDBJ databases">
        <title>Complete sequence of Algoriphagus sp. M8-2.</title>
        <authorList>
            <person name="Shintani M."/>
        </authorList>
    </citation>
    <scope>NUCLEOTIDE SEQUENCE [LARGE SCALE GENOMIC DNA]</scope>
    <source>
        <strain evidence="4">M8-2</strain>
    </source>
</reference>
<gene>
    <name evidence="3" type="ORF">AO498_16690</name>
</gene>
<keyword evidence="4" id="KW-1185">Reference proteome</keyword>
<feature type="domain" description="Peptidase M61 N-terminal" evidence="2">
    <location>
        <begin position="4"/>
        <end position="163"/>
    </location>
</feature>
<evidence type="ECO:0000313" key="3">
    <source>
        <dbReference type="EMBL" id="AMQ58088.1"/>
    </source>
</evidence>
<dbReference type="Gene3D" id="2.60.40.3650">
    <property type="match status" value="1"/>
</dbReference>
<dbReference type="AlphaFoldDB" id="A0A142ESI3"/>
<dbReference type="InterPro" id="IPR040756">
    <property type="entry name" value="Peptidase_M61_N"/>
</dbReference>
<dbReference type="Proteomes" id="UP000073816">
    <property type="component" value="Chromosome"/>
</dbReference>
<accession>A0A142ESI3</accession>
<organism evidence="3 4">
    <name type="scientific">Algoriphagus sanaruensis</name>
    <dbReference type="NCBI Taxonomy" id="1727163"/>
    <lineage>
        <taxon>Bacteria</taxon>
        <taxon>Pseudomonadati</taxon>
        <taxon>Bacteroidota</taxon>
        <taxon>Cytophagia</taxon>
        <taxon>Cytophagales</taxon>
        <taxon>Cyclobacteriaceae</taxon>
        <taxon>Algoriphagus</taxon>
    </lineage>
</organism>
<dbReference type="PATRIC" id="fig|1727163.4.peg.3500"/>
<dbReference type="PIRSF" id="PIRSF016493">
    <property type="entry name" value="Glycyl_aminpptds"/>
    <property type="match status" value="1"/>
</dbReference>
<feature type="domain" description="Peptidase M61 catalytic" evidence="1">
    <location>
        <begin position="256"/>
        <end position="370"/>
    </location>
</feature>
<dbReference type="InterPro" id="IPR007963">
    <property type="entry name" value="Peptidase_M61_catalytic"/>
</dbReference>
<dbReference type="STRING" id="1727163.AO498_16690"/>
<evidence type="ECO:0000259" key="2">
    <source>
        <dbReference type="Pfam" id="PF17899"/>
    </source>
</evidence>
<dbReference type="KEGG" id="alm:AO498_16690"/>
<evidence type="ECO:0008006" key="5">
    <source>
        <dbReference type="Google" id="ProtNLM"/>
    </source>
</evidence>
<evidence type="ECO:0000259" key="1">
    <source>
        <dbReference type="Pfam" id="PF05299"/>
    </source>
</evidence>
<dbReference type="InterPro" id="IPR024191">
    <property type="entry name" value="Peptidase_M61"/>
</dbReference>
<dbReference type="Gene3D" id="1.10.390.10">
    <property type="entry name" value="Neutral Protease Domain 2"/>
    <property type="match status" value="1"/>
</dbReference>
<reference evidence="3 4" key="2">
    <citation type="journal article" date="2016" name="Genome Announc.">
        <title>Complete Genome Sequence of Algoriphagus sp. Strain M8-2, Isolated from a Brackish Lake.</title>
        <authorList>
            <person name="Muraguchi Y."/>
            <person name="Kushimoto K."/>
            <person name="Ohtsubo Y."/>
            <person name="Suzuki T."/>
            <person name="Dohra H."/>
            <person name="Kimbara K."/>
            <person name="Shintani M."/>
        </authorList>
    </citation>
    <scope>NUCLEOTIDE SEQUENCE [LARGE SCALE GENOMIC DNA]</scope>
    <source>
        <strain evidence="3 4">M8-2</strain>
    </source>
</reference>
<dbReference type="RefSeq" id="WP_067550068.1">
    <property type="nucleotide sequence ID" value="NZ_CP012836.1"/>
</dbReference>
<sequence length="545" mass="63323">MLFSISSHTPTSQFIQISLELDRIGGEETILQLPAWRAGRYQLADYAQNIRNFSVVDSDGNLIGFEKKSKNQWKIKPANSLKISYEYWAGKMDAGSAWVDDQQVYLNLVNCCFEVLGREEEEINLKLLLNDYPEQVSTLFPISKSVWKASNFQMLADSTLLAAKAITHWSYVIQEAQFHIWIHGEIYFDPSNFLSHFQSFTAQLIQDFGEFPEKEYHFIFQLLPYTHYHGVEHRRGTVITYGPSKNLIDPAEMEELLGVSCHELYHAWNVCRIRPQELLPYDFSKETYTNAGLILEGVTTYMGDLYLLKSGVYDFNTYAKHLEKIIARESTHQGWKNYTIAESSFDLWLDGYQTGIPDRKVNIYSRGALLSFCLDILLIKQNSSLSKIMTKMWNTFGKPMKGYRMIEFEQLIQEELSVTEEIDEFFREFVHGKKDLFPFLKTCFEVVGGRLEEQPDNDHLLTHYGVRIADHNEIIQIHPDSPAYSLLMRGDQIMDQKNLGEELNLKISRKGRSIDLLIQKGIKSYYPSFSLQFVQETPEQIRWRT</sequence>
<proteinExistence type="predicted"/>
<dbReference type="OrthoDB" id="9778516at2"/>
<protein>
    <recommendedName>
        <fullName evidence="5">Peptidase M61</fullName>
    </recommendedName>
</protein>
<dbReference type="InterPro" id="IPR027268">
    <property type="entry name" value="Peptidase_M4/M1_CTD_sf"/>
</dbReference>
<dbReference type="EMBL" id="CP012836">
    <property type="protein sequence ID" value="AMQ58088.1"/>
    <property type="molecule type" value="Genomic_DNA"/>
</dbReference>
<dbReference type="Pfam" id="PF05299">
    <property type="entry name" value="Peptidase_M61"/>
    <property type="match status" value="1"/>
</dbReference>